<dbReference type="Proteomes" id="UP000077154">
    <property type="component" value="Unassembled WGS sequence"/>
</dbReference>
<sequence length="398" mass="43282">MALSNDIFQQPNQVEQANPQQTSLPTLSQGGQADPSQHSNGAPTEWQTWRKKIPAEIEKSPTEAQEPSIFKTPPGRGRGTGRGRARSRRAKRARSSESSTSEPHPVPVPYRRIQDAQEKLIFRDADHDREGLAGMIGVTKEEWDLGLRTPVYAPPSDWMRLRVLQMESMMVRKYHWVEEIDGYGARREEEVELGRRVHADIMDVGWEAFNARWKREELMGVPIPDEPVLRKKGVDEVELTYAVGTGLRTDGLDREGENGGENQMAAMPAGYAFWNGDGVASRCDKEATAESTGIVSSDSMEPGQVKSDTVDPQPMERIEGEGSNGTASSTPPNFGGDDAMSMDEEDVSAETVGPAEPTPTTKDGSAVGQSGGTEASPIYIDSSSTGGDESGESESSGE</sequence>
<accession>A0A176ZZS7</accession>
<organism evidence="2">
    <name type="scientific">Pseudogymnoascus destructans</name>
    <dbReference type="NCBI Taxonomy" id="655981"/>
    <lineage>
        <taxon>Eukaryota</taxon>
        <taxon>Fungi</taxon>
        <taxon>Dikarya</taxon>
        <taxon>Ascomycota</taxon>
        <taxon>Pezizomycotina</taxon>
        <taxon>Leotiomycetes</taxon>
        <taxon>Thelebolales</taxon>
        <taxon>Thelebolaceae</taxon>
        <taxon>Pseudogymnoascus</taxon>
    </lineage>
</organism>
<feature type="region of interest" description="Disordered" evidence="1">
    <location>
        <begin position="284"/>
        <end position="398"/>
    </location>
</feature>
<dbReference type="EMBL" id="KV441409">
    <property type="protein sequence ID" value="OAF55426.1"/>
    <property type="molecule type" value="Genomic_DNA"/>
</dbReference>
<reference evidence="2" key="1">
    <citation type="submission" date="2016-03" db="EMBL/GenBank/DDBJ databases">
        <title>Updated assembly of Pseudogymnoascus destructans, the fungus causing white-nose syndrome of bats.</title>
        <authorList>
            <person name="Palmer J.M."/>
            <person name="Drees K.P."/>
            <person name="Foster J.T."/>
            <person name="Lindner D.L."/>
        </authorList>
    </citation>
    <scope>NUCLEOTIDE SEQUENCE [LARGE SCALE GENOMIC DNA]</scope>
    <source>
        <strain evidence="2">20631-21</strain>
    </source>
</reference>
<feature type="compositionally biased region" description="Polar residues" evidence="1">
    <location>
        <begin position="289"/>
        <end position="299"/>
    </location>
</feature>
<protein>
    <submittedName>
        <fullName evidence="2">Uncharacterized protein</fullName>
    </submittedName>
</protein>
<feature type="compositionally biased region" description="Acidic residues" evidence="1">
    <location>
        <begin position="389"/>
        <end position="398"/>
    </location>
</feature>
<dbReference type="GeneID" id="36291318"/>
<feature type="compositionally biased region" description="Basic residues" evidence="1">
    <location>
        <begin position="79"/>
        <end position="93"/>
    </location>
</feature>
<dbReference type="VEuPathDB" id="FungiDB:GMDG_05753"/>
<dbReference type="AlphaFoldDB" id="A0A176ZZS7"/>
<feature type="compositionally biased region" description="Polar residues" evidence="1">
    <location>
        <begin position="1"/>
        <end position="47"/>
    </location>
</feature>
<evidence type="ECO:0000256" key="1">
    <source>
        <dbReference type="SAM" id="MobiDB-lite"/>
    </source>
</evidence>
<dbReference type="OrthoDB" id="3440447at2759"/>
<dbReference type="RefSeq" id="XP_024320726.1">
    <property type="nucleotide sequence ID" value="XM_024471831.1"/>
</dbReference>
<feature type="region of interest" description="Disordered" evidence="1">
    <location>
        <begin position="1"/>
        <end position="108"/>
    </location>
</feature>
<name>A0A176ZZS7_9PEZI</name>
<gene>
    <name evidence="2" type="ORF">VC83_08276</name>
</gene>
<evidence type="ECO:0000313" key="2">
    <source>
        <dbReference type="EMBL" id="OAF55426.1"/>
    </source>
</evidence>
<proteinExistence type="predicted"/>